<sequence>MGKIETKTSAIEVKDDKEEKSLSIFKKKFYEKFERLEKLSREFSEKVQELKEACLEVREMLSE</sequence>
<reference evidence="1" key="1">
    <citation type="journal article" date="2014" name="Front. Microbiol.">
        <title>High frequency of phylogenetically diverse reductive dehalogenase-homologous genes in deep subseafloor sedimentary metagenomes.</title>
        <authorList>
            <person name="Kawai M."/>
            <person name="Futagami T."/>
            <person name="Toyoda A."/>
            <person name="Takaki Y."/>
            <person name="Nishi S."/>
            <person name="Hori S."/>
            <person name="Arai W."/>
            <person name="Tsubouchi T."/>
            <person name="Morono Y."/>
            <person name="Uchiyama I."/>
            <person name="Ito T."/>
            <person name="Fujiyama A."/>
            <person name="Inagaki F."/>
            <person name="Takami H."/>
        </authorList>
    </citation>
    <scope>NUCLEOTIDE SEQUENCE</scope>
    <source>
        <strain evidence="1">Expedition CK06-06</strain>
    </source>
</reference>
<protein>
    <submittedName>
        <fullName evidence="1">Uncharacterized protein</fullName>
    </submittedName>
</protein>
<accession>X1ETA6</accession>
<comment type="caution">
    <text evidence="1">The sequence shown here is derived from an EMBL/GenBank/DDBJ whole genome shotgun (WGS) entry which is preliminary data.</text>
</comment>
<dbReference type="EMBL" id="BARU01013418">
    <property type="protein sequence ID" value="GAH36606.1"/>
    <property type="molecule type" value="Genomic_DNA"/>
</dbReference>
<organism evidence="1">
    <name type="scientific">marine sediment metagenome</name>
    <dbReference type="NCBI Taxonomy" id="412755"/>
    <lineage>
        <taxon>unclassified sequences</taxon>
        <taxon>metagenomes</taxon>
        <taxon>ecological metagenomes</taxon>
    </lineage>
</organism>
<proteinExistence type="predicted"/>
<gene>
    <name evidence="1" type="ORF">S03H2_24243</name>
</gene>
<dbReference type="AlphaFoldDB" id="X1ETA6"/>
<evidence type="ECO:0000313" key="1">
    <source>
        <dbReference type="EMBL" id="GAH36606.1"/>
    </source>
</evidence>
<name>X1ETA6_9ZZZZ</name>